<reference evidence="1" key="1">
    <citation type="submission" date="2020-08" db="EMBL/GenBank/DDBJ databases">
        <title>Genome public.</title>
        <authorList>
            <person name="Liu C."/>
            <person name="Sun Q."/>
        </authorList>
    </citation>
    <scope>NUCLEOTIDE SEQUENCE</scope>
    <source>
        <strain evidence="1">NSJ-12</strain>
    </source>
</reference>
<evidence type="ECO:0000313" key="2">
    <source>
        <dbReference type="Proteomes" id="UP000655830"/>
    </source>
</evidence>
<organism evidence="1 2">
    <name type="scientific">Zhenhengia yiwuensis</name>
    <dbReference type="NCBI Taxonomy" id="2763666"/>
    <lineage>
        <taxon>Bacteria</taxon>
        <taxon>Bacillati</taxon>
        <taxon>Bacillota</taxon>
        <taxon>Clostridia</taxon>
        <taxon>Lachnospirales</taxon>
        <taxon>Lachnospiraceae</taxon>
        <taxon>Zhenhengia</taxon>
    </lineage>
</organism>
<dbReference type="Proteomes" id="UP000655830">
    <property type="component" value="Unassembled WGS sequence"/>
</dbReference>
<proteinExistence type="predicted"/>
<dbReference type="RefSeq" id="WP_249333245.1">
    <property type="nucleotide sequence ID" value="NZ_JACRSY010000021.1"/>
</dbReference>
<keyword evidence="2" id="KW-1185">Reference proteome</keyword>
<gene>
    <name evidence="1" type="ORF">H8718_13125</name>
</gene>
<dbReference type="EMBL" id="JACRSY010000021">
    <property type="protein sequence ID" value="MBC8580471.1"/>
    <property type="molecule type" value="Genomic_DNA"/>
</dbReference>
<comment type="caution">
    <text evidence="1">The sequence shown here is derived from an EMBL/GenBank/DDBJ whole genome shotgun (WGS) entry which is preliminary data.</text>
</comment>
<accession>A0A926EIV1</accession>
<evidence type="ECO:0000313" key="1">
    <source>
        <dbReference type="EMBL" id="MBC8580471.1"/>
    </source>
</evidence>
<dbReference type="AlphaFoldDB" id="A0A926EIV1"/>
<protein>
    <submittedName>
        <fullName evidence="1">Uncharacterized protein</fullName>
    </submittedName>
</protein>
<sequence>MMKFENIIKKLAKDGYKVEPMEFSFQTVLGVTGTALVDIYNDNIQKTTARYVDVVSQIQNGKSHIQTITTIQGCIKKRLTEYQKL</sequence>
<name>A0A926EIV1_9FIRM</name>